<dbReference type="RefSeq" id="WP_118320800.1">
    <property type="nucleotide sequence ID" value="NZ_DBGCZB010000027.1"/>
</dbReference>
<dbReference type="Proteomes" id="UP000285274">
    <property type="component" value="Unassembled WGS sequence"/>
</dbReference>
<dbReference type="EMBL" id="QRVM01000109">
    <property type="protein sequence ID" value="RGS43310.1"/>
    <property type="molecule type" value="Genomic_DNA"/>
</dbReference>
<dbReference type="AlphaFoldDB" id="A0A412IT82"/>
<evidence type="ECO:0000313" key="3">
    <source>
        <dbReference type="Proteomes" id="UP000285274"/>
    </source>
</evidence>
<gene>
    <name evidence="2" type="ORF">DWX92_12240</name>
</gene>
<protein>
    <submittedName>
        <fullName evidence="2">Uncharacterized protein</fullName>
    </submittedName>
</protein>
<name>A0A412IT82_9FIRM</name>
<accession>A0A412IT82</accession>
<sequence>MAQVKKKKKKQTEAQRLAHRDAVIAHADNKFVAELTEKMDAFIYTKDFYIALYKQLEKGMTAIEAYESLGFDTKTLGKDCAQSAAKRARQKARNGEFEPKADNFDGSVPIEEMPEMSLEEKVAYQEARIRYLEDYVEFQKKCHPYWRRYTHRTTSRSKR</sequence>
<evidence type="ECO:0000313" key="2">
    <source>
        <dbReference type="EMBL" id="RGS43310.1"/>
    </source>
</evidence>
<reference evidence="2 3" key="1">
    <citation type="submission" date="2018-08" db="EMBL/GenBank/DDBJ databases">
        <title>A genome reference for cultivated species of the human gut microbiota.</title>
        <authorList>
            <person name="Zou Y."/>
            <person name="Xue W."/>
            <person name="Luo G."/>
        </authorList>
    </citation>
    <scope>NUCLEOTIDE SEQUENCE [LARGE SCALE GENOMIC DNA]</scope>
    <source>
        <strain evidence="2 3">AF22-10AC</strain>
    </source>
</reference>
<evidence type="ECO:0000256" key="1">
    <source>
        <dbReference type="SAM" id="MobiDB-lite"/>
    </source>
</evidence>
<feature type="region of interest" description="Disordered" evidence="1">
    <location>
        <begin position="84"/>
        <end position="108"/>
    </location>
</feature>
<organism evidence="2 3">
    <name type="scientific">Holdemanella biformis</name>
    <dbReference type="NCBI Taxonomy" id="1735"/>
    <lineage>
        <taxon>Bacteria</taxon>
        <taxon>Bacillati</taxon>
        <taxon>Bacillota</taxon>
        <taxon>Erysipelotrichia</taxon>
        <taxon>Erysipelotrichales</taxon>
        <taxon>Erysipelotrichaceae</taxon>
        <taxon>Holdemanella</taxon>
    </lineage>
</organism>
<feature type="compositionally biased region" description="Basic and acidic residues" evidence="1">
    <location>
        <begin position="93"/>
        <end position="103"/>
    </location>
</feature>
<comment type="caution">
    <text evidence="2">The sequence shown here is derived from an EMBL/GenBank/DDBJ whole genome shotgun (WGS) entry which is preliminary data.</text>
</comment>
<proteinExistence type="predicted"/>